<dbReference type="Proteomes" id="UP000222310">
    <property type="component" value="Unassembled WGS sequence"/>
</dbReference>
<sequence>MFACWGCPPNPPKTGLLKGEMSQQAVLLFLRNSGVFACWGCPPNPPKTGLLKGEMSQQVSPGYSRSAATAQSAVAA</sequence>
<dbReference type="EMBL" id="LAHD01000076">
    <property type="protein sequence ID" value="PHK01000.1"/>
    <property type="molecule type" value="Genomic_DNA"/>
</dbReference>
<protein>
    <submittedName>
        <fullName evidence="1">Uncharacterized protein</fullName>
    </submittedName>
</protein>
<feature type="non-terminal residue" evidence="1">
    <location>
        <position position="76"/>
    </location>
</feature>
<dbReference type="AlphaFoldDB" id="A0A9Q6EJR4"/>
<gene>
    <name evidence="1" type="ORF">VF08_22900</name>
</gene>
<evidence type="ECO:0000313" key="2">
    <source>
        <dbReference type="Proteomes" id="UP000222310"/>
    </source>
</evidence>
<evidence type="ECO:0000313" key="1">
    <source>
        <dbReference type="EMBL" id="PHK01000.1"/>
    </source>
</evidence>
<accession>A0A9Q6EJR4</accession>
<proteinExistence type="predicted"/>
<name>A0A9Q6EJR4_NOSLI</name>
<comment type="caution">
    <text evidence="1">The sequence shown here is derived from an EMBL/GenBank/DDBJ whole genome shotgun (WGS) entry which is preliminary data.</text>
</comment>
<organism evidence="1 2">
    <name type="scientific">Nostoc linckia z8</name>
    <dbReference type="NCBI Taxonomy" id="1628746"/>
    <lineage>
        <taxon>Bacteria</taxon>
        <taxon>Bacillati</taxon>
        <taxon>Cyanobacteriota</taxon>
        <taxon>Cyanophyceae</taxon>
        <taxon>Nostocales</taxon>
        <taxon>Nostocaceae</taxon>
        <taxon>Nostoc</taxon>
    </lineage>
</organism>
<reference evidence="1 2" key="1">
    <citation type="submission" date="2015-02" db="EMBL/GenBank/DDBJ databases">
        <title>Nostoc linckia genome annotation.</title>
        <authorList>
            <person name="Zhou Z."/>
        </authorList>
    </citation>
    <scope>NUCLEOTIDE SEQUENCE [LARGE SCALE GENOMIC DNA]</scope>
    <source>
        <strain evidence="2">z8</strain>
    </source>
</reference>